<accession>A0AAD7CHB9</accession>
<organism evidence="2 3">
    <name type="scientific">Mycena rosella</name>
    <name type="common">Pink bonnet</name>
    <name type="synonym">Agaricus rosellus</name>
    <dbReference type="NCBI Taxonomy" id="1033263"/>
    <lineage>
        <taxon>Eukaryota</taxon>
        <taxon>Fungi</taxon>
        <taxon>Dikarya</taxon>
        <taxon>Basidiomycota</taxon>
        <taxon>Agaricomycotina</taxon>
        <taxon>Agaricomycetes</taxon>
        <taxon>Agaricomycetidae</taxon>
        <taxon>Agaricales</taxon>
        <taxon>Marasmiineae</taxon>
        <taxon>Mycenaceae</taxon>
        <taxon>Mycena</taxon>
    </lineage>
</organism>
<comment type="caution">
    <text evidence="2">The sequence shown here is derived from an EMBL/GenBank/DDBJ whole genome shotgun (WGS) entry which is preliminary data.</text>
</comment>
<dbReference type="Proteomes" id="UP001221757">
    <property type="component" value="Unassembled WGS sequence"/>
</dbReference>
<proteinExistence type="predicted"/>
<reference evidence="2" key="1">
    <citation type="submission" date="2023-03" db="EMBL/GenBank/DDBJ databases">
        <title>Massive genome expansion in bonnet fungi (Mycena s.s.) driven by repeated elements and novel gene families across ecological guilds.</title>
        <authorList>
            <consortium name="Lawrence Berkeley National Laboratory"/>
            <person name="Harder C.B."/>
            <person name="Miyauchi S."/>
            <person name="Viragh M."/>
            <person name="Kuo A."/>
            <person name="Thoen E."/>
            <person name="Andreopoulos B."/>
            <person name="Lu D."/>
            <person name="Skrede I."/>
            <person name="Drula E."/>
            <person name="Henrissat B."/>
            <person name="Morin E."/>
            <person name="Kohler A."/>
            <person name="Barry K."/>
            <person name="LaButti K."/>
            <person name="Morin E."/>
            <person name="Salamov A."/>
            <person name="Lipzen A."/>
            <person name="Mereny Z."/>
            <person name="Hegedus B."/>
            <person name="Baldrian P."/>
            <person name="Stursova M."/>
            <person name="Weitz H."/>
            <person name="Taylor A."/>
            <person name="Grigoriev I.V."/>
            <person name="Nagy L.G."/>
            <person name="Martin F."/>
            <person name="Kauserud H."/>
        </authorList>
    </citation>
    <scope>NUCLEOTIDE SEQUENCE</scope>
    <source>
        <strain evidence="2">CBHHK067</strain>
    </source>
</reference>
<sequence>MSITFVPTEVPASSLHPSDATTYKENVKWSKDTPGTASQSNNTPLKQRTIASEIPLDQLKRHATTIDDGILPVDYLYGVGDDDQLAATAIMVQQGLDIDARQHLDNRWSPQRSRSSGTSAKTAGSTKRMLFFAGFNARQSMWL</sequence>
<keyword evidence="3" id="KW-1185">Reference proteome</keyword>
<protein>
    <submittedName>
        <fullName evidence="2">Uncharacterized protein</fullName>
    </submittedName>
</protein>
<dbReference type="EMBL" id="JARKIE010000373">
    <property type="protein sequence ID" value="KAJ7648870.1"/>
    <property type="molecule type" value="Genomic_DNA"/>
</dbReference>
<dbReference type="AlphaFoldDB" id="A0AAD7CHB9"/>
<name>A0AAD7CHB9_MYCRO</name>
<feature type="compositionally biased region" description="Polar residues" evidence="1">
    <location>
        <begin position="33"/>
        <end position="48"/>
    </location>
</feature>
<evidence type="ECO:0000313" key="3">
    <source>
        <dbReference type="Proteomes" id="UP001221757"/>
    </source>
</evidence>
<evidence type="ECO:0000256" key="1">
    <source>
        <dbReference type="SAM" id="MobiDB-lite"/>
    </source>
</evidence>
<gene>
    <name evidence="2" type="ORF">B0H17DRAFT_1147917</name>
</gene>
<feature type="region of interest" description="Disordered" evidence="1">
    <location>
        <begin position="29"/>
        <end position="48"/>
    </location>
</feature>
<evidence type="ECO:0000313" key="2">
    <source>
        <dbReference type="EMBL" id="KAJ7648870.1"/>
    </source>
</evidence>